<evidence type="ECO:0000256" key="2">
    <source>
        <dbReference type="ARBA" id="ARBA00022475"/>
    </source>
</evidence>
<dbReference type="PRINTS" id="PR00173">
    <property type="entry name" value="EDTRNSPORT"/>
</dbReference>
<feature type="transmembrane region" description="Helical" evidence="6">
    <location>
        <begin position="401"/>
        <end position="419"/>
    </location>
</feature>
<protein>
    <submittedName>
        <fullName evidence="7">Sodium:phosphate symporter</fullName>
    </submittedName>
</protein>
<evidence type="ECO:0000256" key="4">
    <source>
        <dbReference type="ARBA" id="ARBA00022989"/>
    </source>
</evidence>
<evidence type="ECO:0000256" key="1">
    <source>
        <dbReference type="ARBA" id="ARBA00004651"/>
    </source>
</evidence>
<dbReference type="PANTHER" id="PTHR10010">
    <property type="entry name" value="SOLUTE CARRIER FAMILY 34 SODIUM PHOSPHATE , MEMBER 2-RELATED"/>
    <property type="match status" value="1"/>
</dbReference>
<feature type="transmembrane region" description="Helical" evidence="6">
    <location>
        <begin position="61"/>
        <end position="80"/>
    </location>
</feature>
<feature type="transmembrane region" description="Helical" evidence="6">
    <location>
        <begin position="178"/>
        <end position="197"/>
    </location>
</feature>
<dbReference type="GO" id="GO:0044341">
    <property type="term" value="P:sodium-dependent phosphate transport"/>
    <property type="evidence" value="ECO:0007669"/>
    <property type="project" value="InterPro"/>
</dbReference>
<gene>
    <name evidence="7" type="ORF">ALFOR1_50152</name>
</gene>
<evidence type="ECO:0000256" key="3">
    <source>
        <dbReference type="ARBA" id="ARBA00022692"/>
    </source>
</evidence>
<dbReference type="EMBL" id="LR812090">
    <property type="protein sequence ID" value="CAB9495465.1"/>
    <property type="molecule type" value="Genomic_DNA"/>
</dbReference>
<evidence type="ECO:0000256" key="6">
    <source>
        <dbReference type="SAM" id="Phobius"/>
    </source>
</evidence>
<accession>A0A6T9YAW6</accession>
<reference evidence="7 8" key="1">
    <citation type="submission" date="2020-06" db="EMBL/GenBank/DDBJ databases">
        <authorList>
            <person name="Duchaud E."/>
        </authorList>
    </citation>
    <scope>NUCLEOTIDE SEQUENCE [LARGE SCALE GENOMIC DNA]</scope>
    <source>
        <strain evidence="7">Alteromonas fortis</strain>
    </source>
</reference>
<keyword evidence="5 6" id="KW-0472">Membrane</keyword>
<dbReference type="InterPro" id="IPR003841">
    <property type="entry name" value="Na/Pi_transpt"/>
</dbReference>
<evidence type="ECO:0000313" key="7">
    <source>
        <dbReference type="EMBL" id="CAB9495465.1"/>
    </source>
</evidence>
<feature type="transmembrane region" description="Helical" evidence="6">
    <location>
        <begin position="243"/>
        <end position="265"/>
    </location>
</feature>
<evidence type="ECO:0000256" key="5">
    <source>
        <dbReference type="ARBA" id="ARBA00023136"/>
    </source>
</evidence>
<dbReference type="GO" id="GO:0005886">
    <property type="term" value="C:plasma membrane"/>
    <property type="evidence" value="ECO:0007669"/>
    <property type="project" value="UniProtKB-SubCell"/>
</dbReference>
<organism evidence="7 8">
    <name type="scientific">Alteromonas macleodii</name>
    <name type="common">Pseudoalteromonas macleodii</name>
    <dbReference type="NCBI Taxonomy" id="28108"/>
    <lineage>
        <taxon>Bacteria</taxon>
        <taxon>Pseudomonadati</taxon>
        <taxon>Pseudomonadota</taxon>
        <taxon>Gammaproteobacteria</taxon>
        <taxon>Alteromonadales</taxon>
        <taxon>Alteromonadaceae</taxon>
        <taxon>Alteromonas/Salinimonas group</taxon>
        <taxon>Alteromonas</taxon>
    </lineage>
</organism>
<sequence length="422" mass="45052">MYIKYQLAQSIYRHFCVIRTSYYKFFKYESVRIMSMIDPQAAQTQAAQNNVVEHTHNGRKWLLLVLLVYVMLLAVSMIGSGFKFAAGDHAKALFSFASNPVMGLIIGMVCTALIQSSSTVTSIIVGMVAGGLPITIAIPMMMGANIGTSITNTLVSLGHVARKEEFQRAFNAATIHDFFNVLSVLIFLPLEMAFGILEFLSGQLVALLHTGEAMGVGGFNPIKATTQPITDLITQGFSFLPSIYPGVAKIILGIGLIMLSITYMGKIMKSLMVGKAKALLHTSIGKGPLSGIASGAVMTVLVQSSSTTTSLMVPLVGSGILKAKEIYPFTLGANIGTCITALIAALGVAGVNSGFALQIALVHLIYNVLGVTLIYGLPLLRNIPLNLSYQLSVVAAERKMYGAAYVGGLFFIMPLGIIFTTM</sequence>
<feature type="transmembrane region" description="Helical" evidence="6">
    <location>
        <begin position="326"/>
        <end position="349"/>
    </location>
</feature>
<keyword evidence="4 6" id="KW-1133">Transmembrane helix</keyword>
<keyword evidence="2" id="KW-1003">Cell membrane</keyword>
<evidence type="ECO:0000313" key="8">
    <source>
        <dbReference type="Proteomes" id="UP000509458"/>
    </source>
</evidence>
<dbReference type="NCBIfam" id="NF037997">
    <property type="entry name" value="Na_Pi_symport"/>
    <property type="match status" value="2"/>
</dbReference>
<keyword evidence="3 6" id="KW-0812">Transmembrane</keyword>
<dbReference type="Proteomes" id="UP000509458">
    <property type="component" value="Chromosome"/>
</dbReference>
<dbReference type="AlphaFoldDB" id="A0A6T9YAW6"/>
<feature type="transmembrane region" description="Helical" evidence="6">
    <location>
        <begin position="92"/>
        <end position="114"/>
    </location>
</feature>
<feature type="transmembrane region" description="Helical" evidence="6">
    <location>
        <begin position="355"/>
        <end position="380"/>
    </location>
</feature>
<feature type="transmembrane region" description="Helical" evidence="6">
    <location>
        <begin position="120"/>
        <end position="142"/>
    </location>
</feature>
<name>A0A6T9YAW6_ALTMA</name>
<proteinExistence type="predicted"/>
<dbReference type="PANTHER" id="PTHR10010:SF46">
    <property type="entry name" value="SODIUM-DEPENDENT PHOSPHATE TRANSPORT PROTEIN 2B"/>
    <property type="match status" value="1"/>
</dbReference>
<dbReference type="Pfam" id="PF02690">
    <property type="entry name" value="Na_Pi_cotrans"/>
    <property type="match status" value="2"/>
</dbReference>
<comment type="subcellular location">
    <subcellularLocation>
        <location evidence="1">Cell membrane</location>
        <topology evidence="1">Multi-pass membrane protein</topology>
    </subcellularLocation>
</comment>
<dbReference type="GO" id="GO:0005436">
    <property type="term" value="F:sodium:phosphate symporter activity"/>
    <property type="evidence" value="ECO:0007669"/>
    <property type="project" value="InterPro"/>
</dbReference>